<dbReference type="EMBL" id="JAGINS010000001">
    <property type="protein sequence ID" value="MBP2361889.1"/>
    <property type="molecule type" value="Genomic_DNA"/>
</dbReference>
<feature type="transmembrane region" description="Helical" evidence="2">
    <location>
        <begin position="121"/>
        <end position="141"/>
    </location>
</feature>
<evidence type="ECO:0000256" key="1">
    <source>
        <dbReference type="SAM" id="MobiDB-lite"/>
    </source>
</evidence>
<keyword evidence="2" id="KW-1133">Transmembrane helix</keyword>
<evidence type="ECO:0000313" key="3">
    <source>
        <dbReference type="EMBL" id="MBP2361889.1"/>
    </source>
</evidence>
<evidence type="ECO:0000256" key="2">
    <source>
        <dbReference type="SAM" id="Phobius"/>
    </source>
</evidence>
<dbReference type="Proteomes" id="UP001519311">
    <property type="component" value="Unassembled WGS sequence"/>
</dbReference>
<name>A0ABS4VD85_9ACTN</name>
<feature type="compositionally biased region" description="Pro residues" evidence="1">
    <location>
        <begin position="1"/>
        <end position="10"/>
    </location>
</feature>
<evidence type="ECO:0000313" key="4">
    <source>
        <dbReference type="Proteomes" id="UP001519311"/>
    </source>
</evidence>
<comment type="caution">
    <text evidence="3">The sequence shown here is derived from an EMBL/GenBank/DDBJ whole genome shotgun (WGS) entry which is preliminary data.</text>
</comment>
<feature type="region of interest" description="Disordered" evidence="1">
    <location>
        <begin position="1"/>
        <end position="35"/>
    </location>
</feature>
<keyword evidence="4" id="KW-1185">Reference proteome</keyword>
<evidence type="ECO:0008006" key="5">
    <source>
        <dbReference type="Google" id="ProtNLM"/>
    </source>
</evidence>
<feature type="transmembrane region" description="Helical" evidence="2">
    <location>
        <begin position="172"/>
        <end position="195"/>
    </location>
</feature>
<feature type="compositionally biased region" description="Low complexity" evidence="1">
    <location>
        <begin position="211"/>
        <end position="240"/>
    </location>
</feature>
<feature type="compositionally biased region" description="Basic and acidic residues" evidence="1">
    <location>
        <begin position="200"/>
        <end position="210"/>
    </location>
</feature>
<gene>
    <name evidence="3" type="ORF">JOF59_004289</name>
</gene>
<organism evidence="3 4">
    <name type="scientific">Streptomyces clavifer</name>
    <dbReference type="NCBI Taxonomy" id="68188"/>
    <lineage>
        <taxon>Bacteria</taxon>
        <taxon>Bacillati</taxon>
        <taxon>Actinomycetota</taxon>
        <taxon>Actinomycetes</taxon>
        <taxon>Kitasatosporales</taxon>
        <taxon>Streptomycetaceae</taxon>
        <taxon>Streptomyces</taxon>
    </lineage>
</organism>
<keyword evidence="2" id="KW-0812">Transmembrane</keyword>
<dbReference type="RefSeq" id="WP_241191928.1">
    <property type="nucleotide sequence ID" value="NZ_BMWJ01000009.1"/>
</dbReference>
<feature type="transmembrane region" description="Helical" evidence="2">
    <location>
        <begin position="47"/>
        <end position="67"/>
    </location>
</feature>
<feature type="transmembrane region" description="Helical" evidence="2">
    <location>
        <begin position="95"/>
        <end position="114"/>
    </location>
</feature>
<accession>A0ABS4VD85</accession>
<protein>
    <recommendedName>
        <fullName evidence="5">ABC transporter permease</fullName>
    </recommendedName>
</protein>
<keyword evidence="2" id="KW-0472">Membrane</keyword>
<proteinExistence type="predicted"/>
<sequence>MTAPLTPPHQPRPHDPWQAPPSGSHAVPGGPEPLDAADRAAELKQGAVVAALLTVAGVALGLLWLWLAPRVPLVSDETAVFLKNSEGEEAIGADGTFVLLGLAFGLVSAAAVFLCRRRGGIPLVVGLALGGLLGSLLAWGIGTWLGPTSDVVAHAREVGKGVTFDAPLKLHAVGAAMLAWPIAAMIVHLGLTALFGPRDPEPEWDAHGEPEPGAAFGEGPAAGPASWPGATAEKGSAAGPGSAGGRGPDDGGTAEERR</sequence>
<feature type="region of interest" description="Disordered" evidence="1">
    <location>
        <begin position="200"/>
        <end position="258"/>
    </location>
</feature>
<reference evidence="3 4" key="1">
    <citation type="submission" date="2021-03" db="EMBL/GenBank/DDBJ databases">
        <title>Sequencing the genomes of 1000 actinobacteria strains.</title>
        <authorList>
            <person name="Klenk H.-P."/>
        </authorList>
    </citation>
    <scope>NUCLEOTIDE SEQUENCE [LARGE SCALE GENOMIC DNA]</scope>
    <source>
        <strain evidence="3 4">DSM 40843</strain>
    </source>
</reference>